<sequence>MLSWQTGFLLLTSGRRWTLPETVNAFRRSLGLVFLSTTNC</sequence>
<evidence type="ECO:0000313" key="1">
    <source>
        <dbReference type="EMBL" id="CAL1302159.1"/>
    </source>
</evidence>
<gene>
    <name evidence="1" type="ORF">LARSCL_LOCUS22941</name>
</gene>
<accession>A0AAV2C1F2</accession>
<name>A0AAV2C1F2_9ARAC</name>
<proteinExistence type="predicted"/>
<dbReference type="AlphaFoldDB" id="A0AAV2C1F2"/>
<organism evidence="1 2">
    <name type="scientific">Larinioides sclopetarius</name>
    <dbReference type="NCBI Taxonomy" id="280406"/>
    <lineage>
        <taxon>Eukaryota</taxon>
        <taxon>Metazoa</taxon>
        <taxon>Ecdysozoa</taxon>
        <taxon>Arthropoda</taxon>
        <taxon>Chelicerata</taxon>
        <taxon>Arachnida</taxon>
        <taxon>Araneae</taxon>
        <taxon>Araneomorphae</taxon>
        <taxon>Entelegynae</taxon>
        <taxon>Araneoidea</taxon>
        <taxon>Araneidae</taxon>
        <taxon>Larinioides</taxon>
    </lineage>
</organism>
<dbReference type="Proteomes" id="UP001497382">
    <property type="component" value="Unassembled WGS sequence"/>
</dbReference>
<reference evidence="1 2" key="1">
    <citation type="submission" date="2024-04" db="EMBL/GenBank/DDBJ databases">
        <authorList>
            <person name="Rising A."/>
            <person name="Reimegard J."/>
            <person name="Sonavane S."/>
            <person name="Akerstrom W."/>
            <person name="Nylinder S."/>
            <person name="Hedman E."/>
            <person name="Kallberg Y."/>
        </authorList>
    </citation>
    <scope>NUCLEOTIDE SEQUENCE [LARGE SCALE GENOMIC DNA]</scope>
</reference>
<dbReference type="EMBL" id="CAXIEN010001516">
    <property type="protein sequence ID" value="CAL1302159.1"/>
    <property type="molecule type" value="Genomic_DNA"/>
</dbReference>
<keyword evidence="2" id="KW-1185">Reference proteome</keyword>
<evidence type="ECO:0000313" key="2">
    <source>
        <dbReference type="Proteomes" id="UP001497382"/>
    </source>
</evidence>
<protein>
    <submittedName>
        <fullName evidence="1">Uncharacterized protein</fullName>
    </submittedName>
</protein>
<comment type="caution">
    <text evidence="1">The sequence shown here is derived from an EMBL/GenBank/DDBJ whole genome shotgun (WGS) entry which is preliminary data.</text>
</comment>